<dbReference type="EMBL" id="JYFC01000003">
    <property type="protein sequence ID" value="KJC64659.1"/>
    <property type="molecule type" value="Genomic_DNA"/>
</dbReference>
<accession>A0ABR5CGB6</accession>
<evidence type="ECO:0000313" key="3">
    <source>
        <dbReference type="Proteomes" id="UP000032503"/>
    </source>
</evidence>
<proteinExistence type="predicted"/>
<keyword evidence="3" id="KW-1185">Reference proteome</keyword>
<name>A0ABR5CGB6_9MICO</name>
<organism evidence="2 3">
    <name type="scientific">Agreia bicolorata</name>
    <dbReference type="NCBI Taxonomy" id="110935"/>
    <lineage>
        <taxon>Bacteria</taxon>
        <taxon>Bacillati</taxon>
        <taxon>Actinomycetota</taxon>
        <taxon>Actinomycetes</taxon>
        <taxon>Micrococcales</taxon>
        <taxon>Microbacteriaceae</taxon>
        <taxon>Agreia</taxon>
    </lineage>
</organism>
<comment type="caution">
    <text evidence="2">The sequence shown here is derived from an EMBL/GenBank/DDBJ whole genome shotgun (WGS) entry which is preliminary data.</text>
</comment>
<dbReference type="Proteomes" id="UP000032503">
    <property type="component" value="Unassembled WGS sequence"/>
</dbReference>
<evidence type="ECO:0000313" key="2">
    <source>
        <dbReference type="EMBL" id="KJC64659.1"/>
    </source>
</evidence>
<feature type="region of interest" description="Disordered" evidence="1">
    <location>
        <begin position="1"/>
        <end position="69"/>
    </location>
</feature>
<sequence>MPTRFPMARDLTEVSPRAAKTPHQEEEQTMSDPRPEHTPKPDEIDPEEGTEPDGTPVENPSGSRELIAA</sequence>
<protein>
    <submittedName>
        <fullName evidence="2">Uncharacterized protein</fullName>
    </submittedName>
</protein>
<reference evidence="2 3" key="1">
    <citation type="journal article" date="2001" name="Int. J. Syst. Evol. Microbiol.">
        <title>Agreia bicolorata gen. nov., sp. nov., to accommodate actinobacteria isolated from narrow reed grass infected by the nematode Heteroanguina graminophila.</title>
        <authorList>
            <person name="Evtushenko L.I."/>
            <person name="Dorofeeva L.V."/>
            <person name="Dobrovolskaya T.G."/>
            <person name="Streshinskaya G.M."/>
            <person name="Subbotin S.A."/>
            <person name="Tiedje J.M."/>
        </authorList>
    </citation>
    <scope>NUCLEOTIDE SEQUENCE [LARGE SCALE GENOMIC DNA]</scope>
    <source>
        <strain evidence="2 3">VKM Ac-1804</strain>
    </source>
</reference>
<feature type="compositionally biased region" description="Basic and acidic residues" evidence="1">
    <location>
        <begin position="33"/>
        <end position="43"/>
    </location>
</feature>
<gene>
    <name evidence="2" type="ORF">TZ00_10060</name>
</gene>
<evidence type="ECO:0000256" key="1">
    <source>
        <dbReference type="SAM" id="MobiDB-lite"/>
    </source>
</evidence>